<dbReference type="EMBL" id="GBRH01183005">
    <property type="protein sequence ID" value="JAE14891.1"/>
    <property type="molecule type" value="Transcribed_RNA"/>
</dbReference>
<reference evidence="1" key="2">
    <citation type="journal article" date="2015" name="Data Brief">
        <title>Shoot transcriptome of the giant reed, Arundo donax.</title>
        <authorList>
            <person name="Barrero R.A."/>
            <person name="Guerrero F.D."/>
            <person name="Moolhuijzen P."/>
            <person name="Goolsby J.A."/>
            <person name="Tidwell J."/>
            <person name="Bellgard S.E."/>
            <person name="Bellgard M.I."/>
        </authorList>
    </citation>
    <scope>NUCLEOTIDE SEQUENCE</scope>
    <source>
        <tissue evidence="1">Shoot tissue taken approximately 20 cm above the soil surface</tissue>
    </source>
</reference>
<proteinExistence type="predicted"/>
<organism evidence="1">
    <name type="scientific">Arundo donax</name>
    <name type="common">Giant reed</name>
    <name type="synonym">Donax arundinaceus</name>
    <dbReference type="NCBI Taxonomy" id="35708"/>
    <lineage>
        <taxon>Eukaryota</taxon>
        <taxon>Viridiplantae</taxon>
        <taxon>Streptophyta</taxon>
        <taxon>Embryophyta</taxon>
        <taxon>Tracheophyta</taxon>
        <taxon>Spermatophyta</taxon>
        <taxon>Magnoliopsida</taxon>
        <taxon>Liliopsida</taxon>
        <taxon>Poales</taxon>
        <taxon>Poaceae</taxon>
        <taxon>PACMAD clade</taxon>
        <taxon>Arundinoideae</taxon>
        <taxon>Arundineae</taxon>
        <taxon>Arundo</taxon>
    </lineage>
</organism>
<name>A0A0A9FX62_ARUDO</name>
<accession>A0A0A9FX62</accession>
<dbReference type="AlphaFoldDB" id="A0A0A9FX62"/>
<sequence>MVRQAAWQWLQPQFIALPVLVLELSLDPSSVMMVIQVQLLLLLLSWRL</sequence>
<protein>
    <submittedName>
        <fullName evidence="1">Uncharacterized protein</fullName>
    </submittedName>
</protein>
<reference evidence="1" key="1">
    <citation type="submission" date="2014-09" db="EMBL/GenBank/DDBJ databases">
        <authorList>
            <person name="Magalhaes I.L.F."/>
            <person name="Oliveira U."/>
            <person name="Santos F.R."/>
            <person name="Vidigal T.H.D.A."/>
            <person name="Brescovit A.D."/>
            <person name="Santos A.J."/>
        </authorList>
    </citation>
    <scope>NUCLEOTIDE SEQUENCE</scope>
    <source>
        <tissue evidence="1">Shoot tissue taken approximately 20 cm above the soil surface</tissue>
    </source>
</reference>
<evidence type="ECO:0000313" key="1">
    <source>
        <dbReference type="EMBL" id="JAE14891.1"/>
    </source>
</evidence>